<dbReference type="InterPro" id="IPR038404">
    <property type="entry name" value="TRAP_DctP_sf"/>
</dbReference>
<keyword evidence="3" id="KW-1185">Reference proteome</keyword>
<dbReference type="Proteomes" id="UP000254889">
    <property type="component" value="Chromosome"/>
</dbReference>
<dbReference type="GO" id="GO:0055085">
    <property type="term" value="P:transmembrane transport"/>
    <property type="evidence" value="ECO:0007669"/>
    <property type="project" value="InterPro"/>
</dbReference>
<dbReference type="PANTHER" id="PTHR33376">
    <property type="match status" value="1"/>
</dbReference>
<keyword evidence="1" id="KW-0732">Signal</keyword>
<dbReference type="Pfam" id="PF03480">
    <property type="entry name" value="DctP"/>
    <property type="match status" value="1"/>
</dbReference>
<dbReference type="KEGG" id="ptaw:DW352_23020"/>
<reference evidence="2 3" key="1">
    <citation type="submission" date="2018-07" db="EMBL/GenBank/DDBJ databases">
        <authorList>
            <person name="Quirk P.G."/>
            <person name="Krulwich T.A."/>
        </authorList>
    </citation>
    <scope>NUCLEOTIDE SEQUENCE [LARGE SCALE GENOMIC DNA]</scope>
    <source>
        <strain evidence="2 3">CC-BB4</strain>
    </source>
</reference>
<name>A0A346A1T9_9HYPH</name>
<dbReference type="AlphaFoldDB" id="A0A346A1T9"/>
<dbReference type="RefSeq" id="WP_115693515.1">
    <property type="nucleotide sequence ID" value="NZ_CP031417.1"/>
</dbReference>
<dbReference type="OrthoDB" id="7822595at2"/>
<dbReference type="CDD" id="cd13665">
    <property type="entry name" value="PBP2_TRAP_Dctp3_4"/>
    <property type="match status" value="1"/>
</dbReference>
<dbReference type="EMBL" id="CP031417">
    <property type="protein sequence ID" value="AXK83136.1"/>
    <property type="molecule type" value="Genomic_DNA"/>
</dbReference>
<dbReference type="Gene3D" id="3.40.190.170">
    <property type="entry name" value="Bacterial extracellular solute-binding protein, family 7"/>
    <property type="match status" value="1"/>
</dbReference>
<sequence>MIIETWCRLRAGMTAFALLATMVAGSTSELRADEVRLKLHTYVPLSVPPMQHLLKPWADHLSQASGGKLKIDIYPLMQLGGRQPQLVDQVKDGVVDMVWTLLGATPGRFPRTEVFELPFTHRSTLATNLALRDMLPKELADDFKDYKILLLHVHAGNAIHMKDAAVERFDQFKLKKIRSPGQISTEMLEAIGATPIATTLTDVSSMMSRGVIDGALLPFDVLPSIKLNSLVRYHVLMAGDQRPTTAVFMLAMNKKSYESLSPDLQKLIDDSTGIEMSKKAAEVMDRFDQLGMKASKDGGATFITLSAEETAKVRQASESVVAAWAKKLDAAGGNAQQVLSRAQELGAKYSPKAGQ</sequence>
<gene>
    <name evidence="2" type="ORF">DW352_23020</name>
</gene>
<dbReference type="InterPro" id="IPR018389">
    <property type="entry name" value="DctP_fam"/>
</dbReference>
<accession>A0A346A1T9</accession>
<evidence type="ECO:0000313" key="3">
    <source>
        <dbReference type="Proteomes" id="UP000254889"/>
    </source>
</evidence>
<dbReference type="PANTHER" id="PTHR33376:SF15">
    <property type="entry name" value="BLL6794 PROTEIN"/>
    <property type="match status" value="1"/>
</dbReference>
<evidence type="ECO:0000313" key="2">
    <source>
        <dbReference type="EMBL" id="AXK83136.1"/>
    </source>
</evidence>
<organism evidence="2 3">
    <name type="scientific">Pseudolabrys taiwanensis</name>
    <dbReference type="NCBI Taxonomy" id="331696"/>
    <lineage>
        <taxon>Bacteria</taxon>
        <taxon>Pseudomonadati</taxon>
        <taxon>Pseudomonadota</taxon>
        <taxon>Alphaproteobacteria</taxon>
        <taxon>Hyphomicrobiales</taxon>
        <taxon>Xanthobacteraceae</taxon>
        <taxon>Pseudolabrys</taxon>
    </lineage>
</organism>
<proteinExistence type="predicted"/>
<dbReference type="NCBIfam" id="NF037995">
    <property type="entry name" value="TRAP_S1"/>
    <property type="match status" value="1"/>
</dbReference>
<protein>
    <submittedName>
        <fullName evidence="2">C4-dicarboxylate ABC transporter substrate-binding protein</fullName>
    </submittedName>
</protein>
<evidence type="ECO:0000256" key="1">
    <source>
        <dbReference type="ARBA" id="ARBA00022729"/>
    </source>
</evidence>